<dbReference type="Pfam" id="PF00196">
    <property type="entry name" value="GerE"/>
    <property type="match status" value="1"/>
</dbReference>
<dbReference type="Gene3D" id="3.30.450.20">
    <property type="entry name" value="PAS domain"/>
    <property type="match status" value="1"/>
</dbReference>
<dbReference type="InterPro" id="IPR016032">
    <property type="entry name" value="Sig_transdc_resp-reg_C-effctor"/>
</dbReference>
<organism evidence="5 6">
    <name type="scientific">Aequorivita lipolytica</name>
    <dbReference type="NCBI Taxonomy" id="153267"/>
    <lineage>
        <taxon>Bacteria</taxon>
        <taxon>Pseudomonadati</taxon>
        <taxon>Bacteroidota</taxon>
        <taxon>Flavobacteriia</taxon>
        <taxon>Flavobacteriales</taxon>
        <taxon>Flavobacteriaceae</taxon>
        <taxon>Aequorivita</taxon>
    </lineage>
</organism>
<evidence type="ECO:0000256" key="3">
    <source>
        <dbReference type="ARBA" id="ARBA00023163"/>
    </source>
</evidence>
<dbReference type="SUPFAM" id="SSF46894">
    <property type="entry name" value="C-terminal effector domain of the bipartite response regulators"/>
    <property type="match status" value="1"/>
</dbReference>
<dbReference type="PRINTS" id="PR00038">
    <property type="entry name" value="HTHLUXR"/>
</dbReference>
<dbReference type="CDD" id="cd06170">
    <property type="entry name" value="LuxR_C_like"/>
    <property type="match status" value="1"/>
</dbReference>
<proteinExistence type="predicted"/>
<evidence type="ECO:0000313" key="5">
    <source>
        <dbReference type="EMBL" id="TXD68537.1"/>
    </source>
</evidence>
<keyword evidence="2" id="KW-0238">DNA-binding</keyword>
<evidence type="ECO:0000256" key="1">
    <source>
        <dbReference type="ARBA" id="ARBA00023015"/>
    </source>
</evidence>
<comment type="caution">
    <text evidence="5">The sequence shown here is derived from an EMBL/GenBank/DDBJ whole genome shotgun (WGS) entry which is preliminary data.</text>
</comment>
<reference evidence="5 6" key="1">
    <citation type="submission" date="2019-08" db="EMBL/GenBank/DDBJ databases">
        <title>Genome of Aequorivita lipolytica Y10-2 (type strain).</title>
        <authorList>
            <person name="Bowman J.P."/>
        </authorList>
    </citation>
    <scope>NUCLEOTIDE SEQUENCE [LARGE SCALE GENOMIC DNA]</scope>
    <source>
        <strain evidence="5 6">Y10-2</strain>
    </source>
</reference>
<dbReference type="OrthoDB" id="965844at2"/>
<keyword evidence="1" id="KW-0805">Transcription regulation</keyword>
<evidence type="ECO:0000256" key="2">
    <source>
        <dbReference type="ARBA" id="ARBA00023125"/>
    </source>
</evidence>
<evidence type="ECO:0000313" key="6">
    <source>
        <dbReference type="Proteomes" id="UP000321945"/>
    </source>
</evidence>
<name>A0A5C6YNU6_9FLAO</name>
<sequence>MSHEILKLHSIWEKTQLTATKNTSLPQFKFEDLINSIISTGPFYYYIIDFFDMSLSNVSTSISDIHGFDPATVSFNDILGTMHPEDMDFVAAAEQANFEFLYNTLGKENVLNYKSCFSFRSRMKDGSYAMLNHQALVLTLDHEGKVGKSLNIHTRIDHLTKTNTHTLSLIGLNDLPSYLNIPVAGFANTSEIYSKREIDILKLIADGQNNNEIAETLFISSLTVKKHRNNILRKTDCKNTSQLIKKCVLQGLI</sequence>
<dbReference type="GO" id="GO:0003677">
    <property type="term" value="F:DNA binding"/>
    <property type="evidence" value="ECO:0007669"/>
    <property type="project" value="UniProtKB-KW"/>
</dbReference>
<dbReference type="SMART" id="SM00421">
    <property type="entry name" value="HTH_LUXR"/>
    <property type="match status" value="1"/>
</dbReference>
<dbReference type="InterPro" id="IPR000792">
    <property type="entry name" value="Tscrpt_reg_LuxR_C"/>
</dbReference>
<feature type="domain" description="HTH luxR-type" evidence="4">
    <location>
        <begin position="186"/>
        <end position="251"/>
    </location>
</feature>
<dbReference type="Gene3D" id="1.10.10.10">
    <property type="entry name" value="Winged helix-like DNA-binding domain superfamily/Winged helix DNA-binding domain"/>
    <property type="match status" value="1"/>
</dbReference>
<dbReference type="AlphaFoldDB" id="A0A5C6YNU6"/>
<dbReference type="PANTHER" id="PTHR44688:SF16">
    <property type="entry name" value="DNA-BINDING TRANSCRIPTIONAL ACTIVATOR DEVR_DOSR"/>
    <property type="match status" value="1"/>
</dbReference>
<evidence type="ECO:0000259" key="4">
    <source>
        <dbReference type="PROSITE" id="PS50043"/>
    </source>
</evidence>
<dbReference type="PANTHER" id="PTHR44688">
    <property type="entry name" value="DNA-BINDING TRANSCRIPTIONAL ACTIVATOR DEVR_DOSR"/>
    <property type="match status" value="1"/>
</dbReference>
<dbReference type="PROSITE" id="PS50043">
    <property type="entry name" value="HTH_LUXR_2"/>
    <property type="match status" value="1"/>
</dbReference>
<dbReference type="GO" id="GO:0006355">
    <property type="term" value="P:regulation of DNA-templated transcription"/>
    <property type="evidence" value="ECO:0007669"/>
    <property type="project" value="InterPro"/>
</dbReference>
<accession>A0A5C6YNU6</accession>
<dbReference type="Proteomes" id="UP000321945">
    <property type="component" value="Unassembled WGS sequence"/>
</dbReference>
<protein>
    <submittedName>
        <fullName evidence="5">LuxR family transcriptional regulator</fullName>
    </submittedName>
</protein>
<dbReference type="InterPro" id="IPR036388">
    <property type="entry name" value="WH-like_DNA-bd_sf"/>
</dbReference>
<gene>
    <name evidence="5" type="ORF">ESV24_11535</name>
</gene>
<keyword evidence="6" id="KW-1185">Reference proteome</keyword>
<dbReference type="PROSITE" id="PS00622">
    <property type="entry name" value="HTH_LUXR_1"/>
    <property type="match status" value="1"/>
</dbReference>
<dbReference type="EMBL" id="VORU01000010">
    <property type="protein sequence ID" value="TXD68537.1"/>
    <property type="molecule type" value="Genomic_DNA"/>
</dbReference>
<keyword evidence="3" id="KW-0804">Transcription</keyword>